<reference evidence="1" key="1">
    <citation type="journal article" date="2021" name="Proc. Natl. Acad. Sci. U.S.A.">
        <title>A Catalog of Tens of Thousands of Viruses from Human Metagenomes Reveals Hidden Associations with Chronic Diseases.</title>
        <authorList>
            <person name="Tisza M.J."/>
            <person name="Buck C.B."/>
        </authorList>
    </citation>
    <scope>NUCLEOTIDE SEQUENCE</scope>
    <source>
        <strain evidence="1">CtZHD14</strain>
    </source>
</reference>
<proteinExistence type="predicted"/>
<name>A0A8S5SW38_9CAUD</name>
<sequence>MVVSISMLVSLCYILIALRPLLLKVLLQLSTHKAARVNRLLL</sequence>
<accession>A0A8S5SW38</accession>
<protein>
    <submittedName>
        <fullName evidence="1">Uncharacterized protein</fullName>
    </submittedName>
</protein>
<evidence type="ECO:0000313" key="1">
    <source>
        <dbReference type="EMBL" id="DAF55217.1"/>
    </source>
</evidence>
<organism evidence="1">
    <name type="scientific">Siphoviridae sp. ctZHD14</name>
    <dbReference type="NCBI Taxonomy" id="2827891"/>
    <lineage>
        <taxon>Viruses</taxon>
        <taxon>Duplodnaviria</taxon>
        <taxon>Heunggongvirae</taxon>
        <taxon>Uroviricota</taxon>
        <taxon>Caudoviricetes</taxon>
    </lineage>
</organism>
<dbReference type="EMBL" id="BK032687">
    <property type="protein sequence ID" value="DAF55217.1"/>
    <property type="molecule type" value="Genomic_DNA"/>
</dbReference>